<evidence type="ECO:0000259" key="1">
    <source>
        <dbReference type="Pfam" id="PF18812"/>
    </source>
</evidence>
<comment type="caution">
    <text evidence="2">The sequence shown here is derived from an EMBL/GenBank/DDBJ whole genome shotgun (WGS) entry which is preliminary data.</text>
</comment>
<dbReference type="AlphaFoldDB" id="A0A9D1DVR0"/>
<name>A0A9D1DVR0_9FIRM</name>
<organism evidence="2 3">
    <name type="scientific">Candidatus Onthousia excrementipullorum</name>
    <dbReference type="NCBI Taxonomy" id="2840884"/>
    <lineage>
        <taxon>Bacteria</taxon>
        <taxon>Bacillati</taxon>
        <taxon>Bacillota</taxon>
        <taxon>Bacilli</taxon>
        <taxon>Candidatus Onthousia</taxon>
    </lineage>
</organism>
<protein>
    <recommendedName>
        <fullName evidence="1">Phage-Barnase-EndoU-ColicinE5/D-RelE like nuclease 3 domain-containing protein</fullName>
    </recommendedName>
</protein>
<gene>
    <name evidence="2" type="ORF">IAB38_06815</name>
</gene>
<proteinExistence type="predicted"/>
<dbReference type="EMBL" id="DVHC01000064">
    <property type="protein sequence ID" value="HIR59746.1"/>
    <property type="molecule type" value="Genomic_DNA"/>
</dbReference>
<accession>A0A9D1DVR0</accession>
<sequence>MTRNKNFTSKIIGYLDENIIKCFNIEKVVSKEIVQSNKLDIHTNKHANDFITLDSYHNTLMNIDKIISSPYYVEYDEKRNSLKYYGKVDQYVCVVVRLDKKEYFVSTFYPLSKKKIDKLKSKEDLNN</sequence>
<feature type="domain" description="Phage-Barnase-EndoU-ColicinE5/D-RelE like nuclease 3" evidence="1">
    <location>
        <begin position="11"/>
        <end position="118"/>
    </location>
</feature>
<dbReference type="Pfam" id="PF18812">
    <property type="entry name" value="PBECR3"/>
    <property type="match status" value="1"/>
</dbReference>
<reference evidence="2" key="2">
    <citation type="journal article" date="2021" name="PeerJ">
        <title>Extensive microbial diversity within the chicken gut microbiome revealed by metagenomics and culture.</title>
        <authorList>
            <person name="Gilroy R."/>
            <person name="Ravi A."/>
            <person name="Getino M."/>
            <person name="Pursley I."/>
            <person name="Horton D.L."/>
            <person name="Alikhan N.F."/>
            <person name="Baker D."/>
            <person name="Gharbi K."/>
            <person name="Hall N."/>
            <person name="Watson M."/>
            <person name="Adriaenssens E.M."/>
            <person name="Foster-Nyarko E."/>
            <person name="Jarju S."/>
            <person name="Secka A."/>
            <person name="Antonio M."/>
            <person name="Oren A."/>
            <person name="Chaudhuri R.R."/>
            <person name="La Ragione R."/>
            <person name="Hildebrand F."/>
            <person name="Pallen M.J."/>
        </authorList>
    </citation>
    <scope>NUCLEOTIDE SEQUENCE</scope>
    <source>
        <strain evidence="2">CHK184-20233</strain>
    </source>
</reference>
<reference evidence="2" key="1">
    <citation type="submission" date="2020-10" db="EMBL/GenBank/DDBJ databases">
        <authorList>
            <person name="Gilroy R."/>
        </authorList>
    </citation>
    <scope>NUCLEOTIDE SEQUENCE</scope>
    <source>
        <strain evidence="2">CHK184-20233</strain>
    </source>
</reference>
<evidence type="ECO:0000313" key="3">
    <source>
        <dbReference type="Proteomes" id="UP000824232"/>
    </source>
</evidence>
<dbReference type="InterPro" id="IPR041301">
    <property type="entry name" value="PBECR3"/>
</dbReference>
<dbReference type="Proteomes" id="UP000824232">
    <property type="component" value="Unassembled WGS sequence"/>
</dbReference>
<evidence type="ECO:0000313" key="2">
    <source>
        <dbReference type="EMBL" id="HIR59746.1"/>
    </source>
</evidence>